<keyword evidence="5" id="KW-0479">Metal-binding</keyword>
<keyword evidence="4" id="KW-0285">Flavoprotein</keyword>
<dbReference type="GO" id="GO:0008203">
    <property type="term" value="P:cholesterol metabolic process"/>
    <property type="evidence" value="ECO:0007669"/>
    <property type="project" value="UniProtKB-KW"/>
</dbReference>
<evidence type="ECO:0000256" key="11">
    <source>
        <dbReference type="ARBA" id="ARBA00023166"/>
    </source>
</evidence>
<organism evidence="20 21">
    <name type="scientific">Aquipseudomonas alcaligenes</name>
    <name type="common">Pseudomonas alcaligenes</name>
    <dbReference type="NCBI Taxonomy" id="43263"/>
    <lineage>
        <taxon>Bacteria</taxon>
        <taxon>Pseudomonadati</taxon>
        <taxon>Pseudomonadota</taxon>
        <taxon>Gammaproteobacteria</taxon>
        <taxon>Pseudomonadales</taxon>
        <taxon>Pseudomonadaceae</taxon>
        <taxon>Aquipseudomonas</taxon>
    </lineage>
</organism>
<proteinExistence type="inferred from homology"/>
<dbReference type="Pfam" id="PF05199">
    <property type="entry name" value="GMC_oxred_C"/>
    <property type="match status" value="1"/>
</dbReference>
<dbReference type="RefSeq" id="WP_203792179.1">
    <property type="nucleotide sequence ID" value="NZ_AP024354.1"/>
</dbReference>
<dbReference type="PROSITE" id="PS51379">
    <property type="entry name" value="4FE4S_FER_2"/>
    <property type="match status" value="1"/>
</dbReference>
<dbReference type="Gene3D" id="3.50.50.60">
    <property type="entry name" value="FAD/NAD(P)-binding domain"/>
    <property type="match status" value="3"/>
</dbReference>
<evidence type="ECO:0000259" key="19">
    <source>
        <dbReference type="PROSITE" id="PS51379"/>
    </source>
</evidence>
<dbReference type="InterPro" id="IPR006076">
    <property type="entry name" value="FAD-dep_OxRdtase"/>
</dbReference>
<dbReference type="PROSITE" id="PS00198">
    <property type="entry name" value="4FE4S_FER_1"/>
    <property type="match status" value="1"/>
</dbReference>
<comment type="pathway">
    <text evidence="15">Steroid metabolism; cholesterol degradation.</text>
</comment>
<evidence type="ECO:0000256" key="16">
    <source>
        <dbReference type="ARBA" id="ARBA00049723"/>
    </source>
</evidence>
<evidence type="ECO:0000256" key="17">
    <source>
        <dbReference type="ARBA" id="ARBA00049744"/>
    </source>
</evidence>
<evidence type="ECO:0000256" key="4">
    <source>
        <dbReference type="ARBA" id="ARBA00022630"/>
    </source>
</evidence>
<keyword evidence="13" id="KW-0413">Isomerase</keyword>
<dbReference type="Proteomes" id="UP000887212">
    <property type="component" value="Unassembled WGS sequence"/>
</dbReference>
<feature type="domain" description="4Fe-4S ferredoxin-type" evidence="19">
    <location>
        <begin position="176"/>
        <end position="208"/>
    </location>
</feature>
<dbReference type="InterPro" id="IPR007867">
    <property type="entry name" value="GMC_OxRtase_C"/>
</dbReference>
<comment type="caution">
    <text evidence="20">The sequence shown here is derived from an EMBL/GenBank/DDBJ whole genome shotgun (WGS) entry which is preliminary data.</text>
</comment>
<sequence>MSSDFDVLIIGSGFSGSVSALRLAEKGYRVAVLEQGREHSAADLRRAGQAMRHLLWAPALGLRGPLAQKVYRNVGVVHGVGVGVGGGSLVYAAVLLEPQAAFYRDPAWAALDDWQASLAAHYRRARQMLGVADNPYQGQQDHWLQRTATALGVAQSYAPVPQGIYFGPPQALPDPYFAGRGPQRSGCNRCGSCISGCPQGAKNSLDLNYLYLARQLGVQVFSETRVSHISRQGAGYRVHLRGRTHALRSLDAPQVILAAGVLGSLEILFASRDRYRTLPHLPAALGEHVRTNSEAIVAIRGQPGVDISQGTTISSHFHADAQTHITQNRFPRSYNFMRLYMGPLVDDTRPLRRAAKVVGTLLRRPWHWLGHWFTADWYLRISVLTVMQQADNQLAFGYRRRAWRLRAFALESRLSVGAASPTYLPQANRAARAFTEASGGEALNVLPESLGNRAVTAHLLGGAVIAGSPTEGVVDARHQVFGHPGLYVIDGSSIPANVGVNPSLTIAALAERAISLWPARQAD</sequence>
<evidence type="ECO:0000256" key="13">
    <source>
        <dbReference type="ARBA" id="ARBA00023235"/>
    </source>
</evidence>
<dbReference type="InterPro" id="IPR017896">
    <property type="entry name" value="4Fe4S_Fe-S-bd"/>
</dbReference>
<evidence type="ECO:0000256" key="2">
    <source>
        <dbReference type="ARBA" id="ARBA00010790"/>
    </source>
</evidence>
<comment type="similarity">
    <text evidence="2">Belongs to the GMC oxidoreductase family.</text>
</comment>
<accession>A0AA37CJ57</accession>
<dbReference type="Pfam" id="PF01266">
    <property type="entry name" value="DAO"/>
    <property type="match status" value="1"/>
</dbReference>
<dbReference type="GO" id="GO:0016995">
    <property type="term" value="F:cholesterol oxidase activity"/>
    <property type="evidence" value="ECO:0007669"/>
    <property type="project" value="UniProtKB-EC"/>
</dbReference>
<protein>
    <recommendedName>
        <fullName evidence="17">Cholesterol oxidase</fullName>
        <ecNumber evidence="16">1.1.3.6</ecNumber>
        <ecNumber evidence="14">5.3.3.1</ecNumber>
    </recommendedName>
    <alternativeName>
        <fullName evidence="18">Cholesterol isomerase</fullName>
    </alternativeName>
</protein>
<evidence type="ECO:0000256" key="12">
    <source>
        <dbReference type="ARBA" id="ARBA00023221"/>
    </source>
</evidence>
<evidence type="ECO:0000256" key="9">
    <source>
        <dbReference type="ARBA" id="ARBA00023014"/>
    </source>
</evidence>
<evidence type="ECO:0000256" key="5">
    <source>
        <dbReference type="ARBA" id="ARBA00022723"/>
    </source>
</evidence>
<dbReference type="EC" id="5.3.3.1" evidence="14"/>
<evidence type="ECO:0000256" key="1">
    <source>
        <dbReference type="ARBA" id="ARBA00001974"/>
    </source>
</evidence>
<evidence type="ECO:0000256" key="3">
    <source>
        <dbReference type="ARBA" id="ARBA00022548"/>
    </source>
</evidence>
<comment type="cofactor">
    <cofactor evidence="1">
        <name>FAD</name>
        <dbReference type="ChEBI" id="CHEBI:57692"/>
    </cofactor>
</comment>
<dbReference type="AlphaFoldDB" id="A0AA37CJ57"/>
<keyword evidence="8" id="KW-0408">Iron</keyword>
<dbReference type="InterPro" id="IPR017900">
    <property type="entry name" value="4Fe4S_Fe_S_CS"/>
</dbReference>
<dbReference type="PANTHER" id="PTHR47470">
    <property type="entry name" value="CHOLESTEROL OXIDASE"/>
    <property type="match status" value="1"/>
</dbReference>
<keyword evidence="11" id="KW-1207">Sterol metabolism</keyword>
<evidence type="ECO:0000256" key="14">
    <source>
        <dbReference type="ARBA" id="ARBA00038856"/>
    </source>
</evidence>
<evidence type="ECO:0000313" key="21">
    <source>
        <dbReference type="Proteomes" id="UP000887212"/>
    </source>
</evidence>
<dbReference type="InterPro" id="IPR036188">
    <property type="entry name" value="FAD/NAD-bd_sf"/>
</dbReference>
<gene>
    <name evidence="20" type="ORF">KAM435_24070</name>
</gene>
<dbReference type="GO" id="GO:0051536">
    <property type="term" value="F:iron-sulfur cluster binding"/>
    <property type="evidence" value="ECO:0007669"/>
    <property type="project" value="UniProtKB-KW"/>
</dbReference>
<evidence type="ECO:0000256" key="6">
    <source>
        <dbReference type="ARBA" id="ARBA00022827"/>
    </source>
</evidence>
<evidence type="ECO:0000256" key="15">
    <source>
        <dbReference type="ARBA" id="ARBA00049645"/>
    </source>
</evidence>
<dbReference type="SUPFAM" id="SSF51905">
    <property type="entry name" value="FAD/NAD(P)-binding domain"/>
    <property type="match status" value="1"/>
</dbReference>
<evidence type="ECO:0000256" key="8">
    <source>
        <dbReference type="ARBA" id="ARBA00023004"/>
    </source>
</evidence>
<keyword evidence="6" id="KW-0274">FAD</keyword>
<dbReference type="GO" id="GO:0004769">
    <property type="term" value="F:steroid Delta-isomerase activity"/>
    <property type="evidence" value="ECO:0007669"/>
    <property type="project" value="UniProtKB-EC"/>
</dbReference>
<reference evidence="20" key="1">
    <citation type="submission" date="2021-07" db="EMBL/GenBank/DDBJ databases">
        <title>Whole genome sequencing of carbapenem-resistant Pseudomonas spp. isolated in Japan.</title>
        <authorList>
            <person name="Suzuki M."/>
            <person name="Maehana S."/>
            <person name="Kitasato H."/>
        </authorList>
    </citation>
    <scope>NUCLEOTIDE SEQUENCE</scope>
    <source>
        <strain evidence="20">KAM435</strain>
    </source>
</reference>
<evidence type="ECO:0000256" key="7">
    <source>
        <dbReference type="ARBA" id="ARBA00023002"/>
    </source>
</evidence>
<dbReference type="PANTHER" id="PTHR47470:SF1">
    <property type="entry name" value="FAD-DEPENDENT OXIDOREDUCTASE 2 FAD BINDING DOMAIN-CONTAINING PROTEIN"/>
    <property type="match status" value="1"/>
</dbReference>
<keyword evidence="12" id="KW-0753">Steroid metabolism</keyword>
<dbReference type="InterPro" id="IPR052542">
    <property type="entry name" value="Cholesterol_Oxidase"/>
</dbReference>
<dbReference type="EC" id="1.1.3.6" evidence="16"/>
<keyword evidence="9" id="KW-0411">Iron-sulfur</keyword>
<evidence type="ECO:0000313" key="20">
    <source>
        <dbReference type="EMBL" id="GIZ89080.1"/>
    </source>
</evidence>
<dbReference type="GO" id="GO:0046872">
    <property type="term" value="F:metal ion binding"/>
    <property type="evidence" value="ECO:0007669"/>
    <property type="project" value="UniProtKB-KW"/>
</dbReference>
<evidence type="ECO:0000256" key="10">
    <source>
        <dbReference type="ARBA" id="ARBA00023098"/>
    </source>
</evidence>
<evidence type="ECO:0000256" key="18">
    <source>
        <dbReference type="ARBA" id="ARBA00049778"/>
    </source>
</evidence>
<name>A0AA37CJ57_AQUAC</name>
<keyword evidence="10" id="KW-0443">Lipid metabolism</keyword>
<keyword evidence="3" id="KW-0153">Cholesterol metabolism</keyword>
<keyword evidence="7" id="KW-0560">Oxidoreductase</keyword>
<dbReference type="EMBL" id="BPMS01000009">
    <property type="protein sequence ID" value="GIZ89080.1"/>
    <property type="molecule type" value="Genomic_DNA"/>
</dbReference>